<evidence type="ECO:0000313" key="3">
    <source>
        <dbReference type="EMBL" id="ABO60852.1"/>
    </source>
</evidence>
<dbReference type="InterPro" id="IPR014961">
    <property type="entry name" value="DUF1829"/>
</dbReference>
<proteinExistence type="predicted"/>
<dbReference type="KEGG" id="vg:4960603"/>
<dbReference type="InterPro" id="IPR014960">
    <property type="entry name" value="DUF1828"/>
</dbReference>
<keyword evidence="4" id="KW-1185">Reference proteome</keyword>
<sequence length="252" mass="27524">MNIDCAWLHRKLAYDCRAVKTVNGERAFEIGTPFSFADGSAITLYVIEQGAHSLISDNGDTLFHLSSIGIDPFNGRRLSAIRNLLAQHRMTVEASGEIRALGPIESTSALVAAYVAGLLALAEQERAWIGVPESVNNLADDVEHYLRILRPDQPIVRNPKIKGISNHEYTFQFMWGSELVDVLSPSPQATGGLMRKLGDVLSAPGESPKIRVVIDDRSDLMKAETERQIIGSMASAMLYSALAKAAKQPTLH</sequence>
<accession>A4JX42</accession>
<dbReference type="EMBL" id="CP000625">
    <property type="protein sequence ID" value="ABO60852.1"/>
    <property type="molecule type" value="Genomic_DNA"/>
</dbReference>
<organism evidence="3 4">
    <name type="scientific">Burkholderia phage phi644-2</name>
    <dbReference type="NCBI Taxonomy" id="2881400"/>
    <lineage>
        <taxon>Viruses</taxon>
        <taxon>Duplodnaviria</taxon>
        <taxon>Heunggongvirae</taxon>
        <taxon>Uroviricota</taxon>
        <taxon>Caudoviricetes</taxon>
        <taxon>Stanholtvirus</taxon>
        <taxon>Stanholtvirus sv6442</taxon>
    </lineage>
</organism>
<evidence type="ECO:0000259" key="1">
    <source>
        <dbReference type="Pfam" id="PF08861"/>
    </source>
</evidence>
<evidence type="ECO:0000259" key="2">
    <source>
        <dbReference type="Pfam" id="PF08862"/>
    </source>
</evidence>
<feature type="domain" description="DUF1828" evidence="1">
    <location>
        <begin position="32"/>
        <end position="118"/>
    </location>
</feature>
<dbReference type="Pfam" id="PF08862">
    <property type="entry name" value="DUF1829"/>
    <property type="match status" value="1"/>
</dbReference>
<feature type="domain" description="DUF1829" evidence="2">
    <location>
        <begin position="163"/>
        <end position="241"/>
    </location>
</feature>
<dbReference type="Proteomes" id="UP000002289">
    <property type="component" value="Segment"/>
</dbReference>
<dbReference type="RefSeq" id="YP_001111126.1">
    <property type="nucleotide sequence ID" value="NC_009235.2"/>
</dbReference>
<name>A4JX42_9CAUD</name>
<dbReference type="Pfam" id="PF08861">
    <property type="entry name" value="DUF1828"/>
    <property type="match status" value="1"/>
</dbReference>
<protein>
    <submittedName>
        <fullName evidence="3">Uncharacterized protein</fullName>
    </submittedName>
</protein>
<dbReference type="GeneID" id="4960603"/>
<gene>
    <name evidence="3" type="ORF">BPSphi6442_0048</name>
</gene>
<reference evidence="3" key="1">
    <citation type="submission" date="2007-06" db="EMBL/GenBank/DDBJ databases">
        <authorList>
            <person name="DeShazer D."/>
            <person name="Ronning C.M."/>
            <person name="Brinkac L."/>
            <person name="Nierman W.C."/>
        </authorList>
    </citation>
    <scope>NUCLEOTIDE SEQUENCE</scope>
</reference>
<evidence type="ECO:0000313" key="4">
    <source>
        <dbReference type="Proteomes" id="UP000002289"/>
    </source>
</evidence>